<dbReference type="PROSITE" id="PS00557">
    <property type="entry name" value="FMN_HYDROXY_ACID_DH_1"/>
    <property type="match status" value="1"/>
</dbReference>
<evidence type="ECO:0000256" key="3">
    <source>
        <dbReference type="ARBA" id="ARBA00022643"/>
    </source>
</evidence>
<evidence type="ECO:0000313" key="9">
    <source>
        <dbReference type="Proteomes" id="UP001324287"/>
    </source>
</evidence>
<dbReference type="EC" id="1.-.-.-" evidence="8"/>
<comment type="cofactor">
    <cofactor evidence="1">
        <name>FMN</name>
        <dbReference type="ChEBI" id="CHEBI:58210"/>
    </cofactor>
</comment>
<dbReference type="Proteomes" id="UP001324287">
    <property type="component" value="Chromosome"/>
</dbReference>
<dbReference type="InterPro" id="IPR037396">
    <property type="entry name" value="FMN_HAD"/>
</dbReference>
<proteinExistence type="inferred from homology"/>
<evidence type="ECO:0000256" key="6">
    <source>
        <dbReference type="SAM" id="MobiDB-lite"/>
    </source>
</evidence>
<protein>
    <submittedName>
        <fullName evidence="8">Alpha-hydroxy acid oxidase</fullName>
        <ecNumber evidence="8">1.-.-.-</ecNumber>
    </submittedName>
</protein>
<dbReference type="InterPro" id="IPR013785">
    <property type="entry name" value="Aldolase_TIM"/>
</dbReference>
<evidence type="ECO:0000256" key="1">
    <source>
        <dbReference type="ARBA" id="ARBA00001917"/>
    </source>
</evidence>
<dbReference type="InterPro" id="IPR000262">
    <property type="entry name" value="FMN-dep_DH"/>
</dbReference>
<keyword evidence="4 8" id="KW-0560">Oxidoreductase</keyword>
<evidence type="ECO:0000256" key="5">
    <source>
        <dbReference type="ARBA" id="ARBA00024042"/>
    </source>
</evidence>
<keyword evidence="9" id="KW-1185">Reference proteome</keyword>
<evidence type="ECO:0000256" key="2">
    <source>
        <dbReference type="ARBA" id="ARBA00022630"/>
    </source>
</evidence>
<dbReference type="GO" id="GO:0016491">
    <property type="term" value="F:oxidoreductase activity"/>
    <property type="evidence" value="ECO:0007669"/>
    <property type="project" value="UniProtKB-KW"/>
</dbReference>
<evidence type="ECO:0000313" key="8">
    <source>
        <dbReference type="EMBL" id="WRL65104.1"/>
    </source>
</evidence>
<dbReference type="Pfam" id="PF01070">
    <property type="entry name" value="FMN_dh"/>
    <property type="match status" value="1"/>
</dbReference>
<dbReference type="PANTHER" id="PTHR10578:SF107">
    <property type="entry name" value="2-HYDROXYACID OXIDASE 1"/>
    <property type="match status" value="1"/>
</dbReference>
<name>A0ABZ1B6T3_9ACTN</name>
<dbReference type="PIRSF" id="PIRSF000138">
    <property type="entry name" value="Al-hdrx_acd_dh"/>
    <property type="match status" value="1"/>
</dbReference>
<dbReference type="RefSeq" id="WP_324276428.1">
    <property type="nucleotide sequence ID" value="NZ_CP141261.1"/>
</dbReference>
<sequence>MTVVPTAGAGDAAGAQQPRRRIKRRLPRWGEIAPMVFSGPPELDATARRLAAAHDVEDLRRIARRRTPASVFDYVDGAAETESADRRNVDAFGRVEFVPQVLRDVSSVDPSVRILGKPAAMPLIFAPTGFTRMMHHEGEIAVARVAERVGVPYAISTMGTTSPEDVAAAAPGSDRWFQLYMWRDRSASQELMARAEDAGYTTLVLTVDVPVAGARLRDLRSGMTLPPSLNARSFAGIARHPHWWINVLTRDPLKFAALEGGAGQFMELTDRILDPSVTSRDLDWLRQTWRGRIVVKGVLSVEGARDIVDRGVDAIVVSNHGGRQLDRAVAPLDVLPDMRSALQRDAEIYLDGGVRSGTDVAAAVALGADAVMIGRPYLYGLMAGGARRTAGVRPLPAGFHPHPGPPGGWFGGRRGPSPPAPPDGTWLS</sequence>
<dbReference type="EMBL" id="CP141261">
    <property type="protein sequence ID" value="WRL65104.1"/>
    <property type="molecule type" value="Genomic_DNA"/>
</dbReference>
<dbReference type="PROSITE" id="PS51349">
    <property type="entry name" value="FMN_HYDROXY_ACID_DH_2"/>
    <property type="match status" value="1"/>
</dbReference>
<gene>
    <name evidence="8" type="ORF">U6N30_05295</name>
</gene>
<feature type="domain" description="FMN hydroxy acid dehydrogenase" evidence="7">
    <location>
        <begin position="48"/>
        <end position="392"/>
    </location>
</feature>
<dbReference type="PANTHER" id="PTHR10578">
    <property type="entry name" value="S -2-HYDROXY-ACID OXIDASE-RELATED"/>
    <property type="match status" value="1"/>
</dbReference>
<keyword evidence="3" id="KW-0288">FMN</keyword>
<feature type="region of interest" description="Disordered" evidence="6">
    <location>
        <begin position="1"/>
        <end position="20"/>
    </location>
</feature>
<evidence type="ECO:0000256" key="4">
    <source>
        <dbReference type="ARBA" id="ARBA00023002"/>
    </source>
</evidence>
<dbReference type="CDD" id="cd02809">
    <property type="entry name" value="alpha_hydroxyacid_oxid_FMN"/>
    <property type="match status" value="1"/>
</dbReference>
<comment type="similarity">
    <text evidence="5">Belongs to the FMN-dependent alpha-hydroxy acid dehydrogenase family.</text>
</comment>
<organism evidence="8 9">
    <name type="scientific">Blastococcus brunescens</name>
    <dbReference type="NCBI Taxonomy" id="1564165"/>
    <lineage>
        <taxon>Bacteria</taxon>
        <taxon>Bacillati</taxon>
        <taxon>Actinomycetota</taxon>
        <taxon>Actinomycetes</taxon>
        <taxon>Geodermatophilales</taxon>
        <taxon>Geodermatophilaceae</taxon>
        <taxon>Blastococcus</taxon>
    </lineage>
</organism>
<keyword evidence="2" id="KW-0285">Flavoprotein</keyword>
<reference evidence="8 9" key="1">
    <citation type="submission" date="2023-12" db="EMBL/GenBank/DDBJ databases">
        <title>Blastococcus brunescens sp. nov., an actonobacterium isolated from sandstone collected in sahara desert.</title>
        <authorList>
            <person name="Gtari M."/>
            <person name="Ghodhbane F."/>
        </authorList>
    </citation>
    <scope>NUCLEOTIDE SEQUENCE [LARGE SCALE GENOMIC DNA]</scope>
    <source>
        <strain evidence="8 9">BMG 8361</strain>
    </source>
</reference>
<dbReference type="SUPFAM" id="SSF51395">
    <property type="entry name" value="FMN-linked oxidoreductases"/>
    <property type="match status" value="1"/>
</dbReference>
<accession>A0ABZ1B6T3</accession>
<feature type="region of interest" description="Disordered" evidence="6">
    <location>
        <begin position="394"/>
        <end position="428"/>
    </location>
</feature>
<evidence type="ECO:0000259" key="7">
    <source>
        <dbReference type="PROSITE" id="PS51349"/>
    </source>
</evidence>
<dbReference type="InterPro" id="IPR012133">
    <property type="entry name" value="Alpha-hydoxy_acid_DH_FMN"/>
</dbReference>
<dbReference type="InterPro" id="IPR008259">
    <property type="entry name" value="FMN_hydac_DH_AS"/>
</dbReference>
<dbReference type="Gene3D" id="3.20.20.70">
    <property type="entry name" value="Aldolase class I"/>
    <property type="match status" value="1"/>
</dbReference>